<dbReference type="RefSeq" id="WP_067551903.1">
    <property type="nucleotide sequence ID" value="NZ_LPXN01000013.1"/>
</dbReference>
<dbReference type="OrthoDB" id="9778777at2"/>
<dbReference type="SUPFAM" id="SSF56524">
    <property type="entry name" value="Oxidoreductase molybdopterin-binding domain"/>
    <property type="match status" value="1"/>
</dbReference>
<dbReference type="EMBL" id="LPXN01000013">
    <property type="protein sequence ID" value="KZD12618.1"/>
    <property type="molecule type" value="Genomic_DNA"/>
</dbReference>
<evidence type="ECO:0000313" key="3">
    <source>
        <dbReference type="Proteomes" id="UP000076400"/>
    </source>
</evidence>
<dbReference type="Gene3D" id="3.90.420.10">
    <property type="entry name" value="Oxidoreductase, molybdopterin-binding domain"/>
    <property type="match status" value="1"/>
</dbReference>
<evidence type="ECO:0000259" key="1">
    <source>
        <dbReference type="Pfam" id="PF00174"/>
    </source>
</evidence>
<evidence type="ECO:0000313" key="2">
    <source>
        <dbReference type="EMBL" id="KZD12618.1"/>
    </source>
</evidence>
<dbReference type="InterPro" id="IPR000572">
    <property type="entry name" value="OxRdtase_Mopterin-bd_dom"/>
</dbReference>
<gene>
    <name evidence="2" type="ORF">AUP43_04400</name>
</gene>
<dbReference type="Pfam" id="PF00174">
    <property type="entry name" value="Oxidored_molyb"/>
    <property type="match status" value="1"/>
</dbReference>
<dbReference type="AlphaFoldDB" id="A0A154WGG6"/>
<dbReference type="PANTHER" id="PTHR43032">
    <property type="entry name" value="PROTEIN-METHIONINE-SULFOXIDE REDUCTASE"/>
    <property type="match status" value="1"/>
</dbReference>
<protein>
    <submittedName>
        <fullName evidence="2">Molybdopterin-binding protein</fullName>
    </submittedName>
</protein>
<sequence>MPDDGDIFGQIKQKLVDTKQKWAREGRLLTGEQAEPVKRKLPPGQREVKNWPVLDLGVQPVVVPKEWQLTVGGLVDNPITWDWRTLMDQPVFHDVSDMHCVTAWSRYENRWEGVSAKHLLSVVQPKPEAKFVILKSYDGYTTNVPLAAFDDDDVLLATQWEGKPLTRSHGGPVRLILPKLYLWKSAKWLRNIWFTDKDTPGFWEVRGYHNVGDPWKEQRYG</sequence>
<reference evidence="2 3" key="1">
    <citation type="submission" date="2015-12" db="EMBL/GenBank/DDBJ databases">
        <title>Genome sequence of Oceanibaculum pacificum MCCC 1A02656.</title>
        <authorList>
            <person name="Lu L."/>
            <person name="Lai Q."/>
            <person name="Shao Z."/>
            <person name="Qian P."/>
        </authorList>
    </citation>
    <scope>NUCLEOTIDE SEQUENCE [LARGE SCALE GENOMIC DNA]</scope>
    <source>
        <strain evidence="2 3">MCCC 1A02656</strain>
    </source>
</reference>
<keyword evidence="3" id="KW-1185">Reference proteome</keyword>
<proteinExistence type="predicted"/>
<dbReference type="PANTHER" id="PTHR43032:SF4">
    <property type="entry name" value="OXIDOREDUCTASE MOLYBDOPTERIN-BINDING DOMAIN-CONTAINING PROTEIN"/>
    <property type="match status" value="1"/>
</dbReference>
<dbReference type="InterPro" id="IPR036374">
    <property type="entry name" value="OxRdtase_Mopterin-bd_sf"/>
</dbReference>
<name>A0A154WGG6_9PROT</name>
<dbReference type="CDD" id="cd02109">
    <property type="entry name" value="arch_bact_SO_family_Moco"/>
    <property type="match status" value="1"/>
</dbReference>
<organism evidence="2 3">
    <name type="scientific">Oceanibaculum pacificum</name>
    <dbReference type="NCBI Taxonomy" id="580166"/>
    <lineage>
        <taxon>Bacteria</taxon>
        <taxon>Pseudomonadati</taxon>
        <taxon>Pseudomonadota</taxon>
        <taxon>Alphaproteobacteria</taxon>
        <taxon>Rhodospirillales</taxon>
        <taxon>Oceanibaculaceae</taxon>
        <taxon>Oceanibaculum</taxon>
    </lineage>
</organism>
<dbReference type="STRING" id="580166.AUP43_04400"/>
<feature type="domain" description="Oxidoreductase molybdopterin-binding" evidence="1">
    <location>
        <begin position="60"/>
        <end position="203"/>
    </location>
</feature>
<accession>A0A154WGG6</accession>
<dbReference type="Proteomes" id="UP000076400">
    <property type="component" value="Unassembled WGS sequence"/>
</dbReference>
<comment type="caution">
    <text evidence="2">The sequence shown here is derived from an EMBL/GenBank/DDBJ whole genome shotgun (WGS) entry which is preliminary data.</text>
</comment>